<keyword evidence="1" id="KW-1133">Transmembrane helix</keyword>
<protein>
    <recommendedName>
        <fullName evidence="6">Transcriptional regulator</fullName>
    </recommendedName>
</protein>
<evidence type="ECO:0000313" key="2">
    <source>
        <dbReference type="EMBL" id="POP41358.1"/>
    </source>
</evidence>
<reference evidence="4 5" key="1">
    <citation type="submission" date="2018-01" db="EMBL/GenBank/DDBJ databases">
        <title>Superficieibacter electus gen. nov., sp. nov., an extended-spectrum beta-lactamase possessing member of the Enterobacteriaceae family, isolated from intensive care unit surfaces.</title>
        <authorList>
            <person name="Potter R.F."/>
            <person name="D'Souza A.W."/>
        </authorList>
    </citation>
    <scope>NUCLEOTIDE SEQUENCE [LARGE SCALE GENOMIC DNA]</scope>
    <source>
        <strain evidence="3 5">BP-1</strain>
        <strain evidence="2 4">BP-2</strain>
    </source>
</reference>
<evidence type="ECO:0000256" key="1">
    <source>
        <dbReference type="SAM" id="Phobius"/>
    </source>
</evidence>
<evidence type="ECO:0000313" key="5">
    <source>
        <dbReference type="Proteomes" id="UP000247005"/>
    </source>
</evidence>
<dbReference type="GO" id="GO:0006355">
    <property type="term" value="P:regulation of DNA-templated transcription"/>
    <property type="evidence" value="ECO:0007669"/>
    <property type="project" value="InterPro"/>
</dbReference>
<organism evidence="3 5">
    <name type="scientific">Superficieibacter electus</name>
    <dbReference type="NCBI Taxonomy" id="2022662"/>
    <lineage>
        <taxon>Bacteria</taxon>
        <taxon>Pseudomonadati</taxon>
        <taxon>Pseudomonadota</taxon>
        <taxon>Gammaproteobacteria</taxon>
        <taxon>Enterobacterales</taxon>
        <taxon>Enterobacteriaceae</taxon>
        <taxon>Superficieibacter</taxon>
    </lineage>
</organism>
<dbReference type="OrthoDB" id="5801519at2"/>
<dbReference type="GO" id="GO:0003677">
    <property type="term" value="F:DNA binding"/>
    <property type="evidence" value="ECO:0007669"/>
    <property type="project" value="InterPro"/>
</dbReference>
<dbReference type="InterPro" id="IPR036388">
    <property type="entry name" value="WH-like_DNA-bd_sf"/>
</dbReference>
<dbReference type="Proteomes" id="UP000247005">
    <property type="component" value="Unassembled WGS sequence"/>
</dbReference>
<feature type="transmembrane region" description="Helical" evidence="1">
    <location>
        <begin position="129"/>
        <end position="147"/>
    </location>
</feature>
<keyword evidence="1" id="KW-0472">Membrane</keyword>
<dbReference type="Gene3D" id="1.10.10.10">
    <property type="entry name" value="Winged helix-like DNA-binding domain superfamily/Winged helix DNA-binding domain"/>
    <property type="match status" value="1"/>
</dbReference>
<sequence length="148" mass="17029">MKTYIINNNCIYNERNHELRNISNSLVIKMTAMRARCLSFIIENAQMEVIERQQLTTALWGSRGNFVNDANLTQILYLIRRDLKSLGVNDFLITVPRKGIQVNNQIPVKPVNKERRTYWQMLNKTSVKVMLTVATAVALAAACYMNVH</sequence>
<evidence type="ECO:0008006" key="6">
    <source>
        <dbReference type="Google" id="ProtNLM"/>
    </source>
</evidence>
<dbReference type="AlphaFoldDB" id="A0A2P5GJD1"/>
<evidence type="ECO:0000313" key="4">
    <source>
        <dbReference type="Proteomes" id="UP000237073"/>
    </source>
</evidence>
<dbReference type="SUPFAM" id="SSF46894">
    <property type="entry name" value="C-terminal effector domain of the bipartite response regulators"/>
    <property type="match status" value="1"/>
</dbReference>
<keyword evidence="4" id="KW-1185">Reference proteome</keyword>
<gene>
    <name evidence="3" type="ORF">CHU32_22800</name>
    <name evidence="2" type="ORF">CHU33_23010</name>
</gene>
<dbReference type="EMBL" id="PQGD01000023">
    <property type="protein sequence ID" value="POP43744.1"/>
    <property type="molecule type" value="Genomic_DNA"/>
</dbReference>
<dbReference type="Proteomes" id="UP000237073">
    <property type="component" value="Unassembled WGS sequence"/>
</dbReference>
<proteinExistence type="predicted"/>
<accession>A0A2P5GJD1</accession>
<name>A0A2P5GJD1_9ENTR</name>
<evidence type="ECO:0000313" key="3">
    <source>
        <dbReference type="EMBL" id="POP43744.1"/>
    </source>
</evidence>
<dbReference type="RefSeq" id="WP_103678323.1">
    <property type="nucleotide sequence ID" value="NZ_PQGD01000023.1"/>
</dbReference>
<dbReference type="InterPro" id="IPR016032">
    <property type="entry name" value="Sig_transdc_resp-reg_C-effctor"/>
</dbReference>
<comment type="caution">
    <text evidence="3">The sequence shown here is derived from an EMBL/GenBank/DDBJ whole genome shotgun (WGS) entry which is preliminary data.</text>
</comment>
<dbReference type="EMBL" id="PQGE01000027">
    <property type="protein sequence ID" value="POP41358.1"/>
    <property type="molecule type" value="Genomic_DNA"/>
</dbReference>
<keyword evidence="1" id="KW-0812">Transmembrane</keyword>